<proteinExistence type="predicted"/>
<evidence type="ECO:0000313" key="2">
    <source>
        <dbReference type="Proteomes" id="UP001162992"/>
    </source>
</evidence>
<accession>A0ACC2BC04</accession>
<protein>
    <submittedName>
        <fullName evidence="1">Uncharacterized protein</fullName>
    </submittedName>
</protein>
<name>A0ACC2BC04_DIPCM</name>
<evidence type="ECO:0000313" key="1">
    <source>
        <dbReference type="EMBL" id="KAJ7527300.1"/>
    </source>
</evidence>
<dbReference type="Proteomes" id="UP001162992">
    <property type="component" value="Chromosome 16"/>
</dbReference>
<gene>
    <name evidence="1" type="ORF">O6H91_16G047600</name>
</gene>
<organism evidence="1 2">
    <name type="scientific">Diphasiastrum complanatum</name>
    <name type="common">Issler's clubmoss</name>
    <name type="synonym">Lycopodium complanatum</name>
    <dbReference type="NCBI Taxonomy" id="34168"/>
    <lineage>
        <taxon>Eukaryota</taxon>
        <taxon>Viridiplantae</taxon>
        <taxon>Streptophyta</taxon>
        <taxon>Embryophyta</taxon>
        <taxon>Tracheophyta</taxon>
        <taxon>Lycopodiopsida</taxon>
        <taxon>Lycopodiales</taxon>
        <taxon>Lycopodiaceae</taxon>
        <taxon>Lycopodioideae</taxon>
        <taxon>Diphasiastrum</taxon>
    </lineage>
</organism>
<comment type="caution">
    <text evidence="1">The sequence shown here is derived from an EMBL/GenBank/DDBJ whole genome shotgun (WGS) entry which is preliminary data.</text>
</comment>
<reference evidence="2" key="1">
    <citation type="journal article" date="2024" name="Proc. Natl. Acad. Sci. U.S.A.">
        <title>Extraordinary preservation of gene collinearity over three hundred million years revealed in homosporous lycophytes.</title>
        <authorList>
            <person name="Li C."/>
            <person name="Wickell D."/>
            <person name="Kuo L.Y."/>
            <person name="Chen X."/>
            <person name="Nie B."/>
            <person name="Liao X."/>
            <person name="Peng D."/>
            <person name="Ji J."/>
            <person name="Jenkins J."/>
            <person name="Williams M."/>
            <person name="Shu S."/>
            <person name="Plott C."/>
            <person name="Barry K."/>
            <person name="Rajasekar S."/>
            <person name="Grimwood J."/>
            <person name="Han X."/>
            <person name="Sun S."/>
            <person name="Hou Z."/>
            <person name="He W."/>
            <person name="Dai G."/>
            <person name="Sun C."/>
            <person name="Schmutz J."/>
            <person name="Leebens-Mack J.H."/>
            <person name="Li F.W."/>
            <person name="Wang L."/>
        </authorList>
    </citation>
    <scope>NUCLEOTIDE SEQUENCE [LARGE SCALE GENOMIC DNA]</scope>
    <source>
        <strain evidence="2">cv. PW_Plant_1</strain>
    </source>
</reference>
<dbReference type="EMBL" id="CM055107">
    <property type="protein sequence ID" value="KAJ7527300.1"/>
    <property type="molecule type" value="Genomic_DNA"/>
</dbReference>
<keyword evidence="2" id="KW-1185">Reference proteome</keyword>
<sequence>MVAALVLVPLLLLVLPSEQRVLLFAVHSSIQVSSCWDGVDLYGPSASVVFGEAACLYVSTSLNPISQAKRSMKVVGLFGLGVPELVVVAGVAVLLFGPKKLPEIGKTLGKTMKSFQQAADEFKTELKDETEFSTSNSEIPPAESISEKENAEKKV</sequence>